<feature type="signal peptide" evidence="1">
    <location>
        <begin position="1"/>
        <end position="29"/>
    </location>
</feature>
<keyword evidence="2" id="KW-0449">Lipoprotein</keyword>
<dbReference type="KEGG" id="sspb:CP982_18295"/>
<dbReference type="PROSITE" id="PS51318">
    <property type="entry name" value="TAT"/>
    <property type="match status" value="1"/>
</dbReference>
<evidence type="ECO:0000313" key="5">
    <source>
        <dbReference type="Proteomes" id="UP000549009"/>
    </source>
</evidence>
<dbReference type="EMBL" id="JACHJD010000015">
    <property type="protein sequence ID" value="MBB5107760.1"/>
    <property type="molecule type" value="Genomic_DNA"/>
</dbReference>
<dbReference type="Proteomes" id="UP000549009">
    <property type="component" value="Unassembled WGS sequence"/>
</dbReference>
<dbReference type="SUPFAM" id="SSF109998">
    <property type="entry name" value="Triger factor/SurA peptide-binding domain-like"/>
    <property type="match status" value="1"/>
</dbReference>
<reference evidence="2 5" key="2">
    <citation type="submission" date="2020-08" db="EMBL/GenBank/DDBJ databases">
        <title>Genomic Encyclopedia of Type Strains, Phase III (KMG-III): the genomes of soil and plant-associated and newly described type strains.</title>
        <authorList>
            <person name="Whitman W."/>
        </authorList>
    </citation>
    <scope>NUCLEOTIDE SEQUENCE [LARGE SCALE GENOMIC DNA]</scope>
    <source>
        <strain evidence="2 5">CECT 3146</strain>
    </source>
</reference>
<name>A0A5P2X603_STRST</name>
<keyword evidence="1" id="KW-0732">Signal</keyword>
<evidence type="ECO:0000313" key="3">
    <source>
        <dbReference type="EMBL" id="QEV60433.1"/>
    </source>
</evidence>
<dbReference type="InterPro" id="IPR027304">
    <property type="entry name" value="Trigger_fact/SurA_dom_sf"/>
</dbReference>
<dbReference type="PROSITE" id="PS51257">
    <property type="entry name" value="PROKAR_LIPOPROTEIN"/>
    <property type="match status" value="1"/>
</dbReference>
<evidence type="ECO:0000256" key="1">
    <source>
        <dbReference type="SAM" id="SignalP"/>
    </source>
</evidence>
<keyword evidence="5" id="KW-1185">Reference proteome</keyword>
<organism evidence="3 4">
    <name type="scientific">Streptomyces spectabilis</name>
    <dbReference type="NCBI Taxonomy" id="68270"/>
    <lineage>
        <taxon>Bacteria</taxon>
        <taxon>Bacillati</taxon>
        <taxon>Actinomycetota</taxon>
        <taxon>Actinomycetes</taxon>
        <taxon>Kitasatosporales</taxon>
        <taxon>Streptomycetaceae</taxon>
        <taxon>Streptomyces</taxon>
    </lineage>
</organism>
<evidence type="ECO:0000313" key="2">
    <source>
        <dbReference type="EMBL" id="MBB5107760.1"/>
    </source>
</evidence>
<dbReference type="InterPro" id="IPR006311">
    <property type="entry name" value="TAT_signal"/>
</dbReference>
<proteinExistence type="predicted"/>
<dbReference type="RefSeq" id="WP_150511520.1">
    <property type="nucleotide sequence ID" value="NZ_BMSQ01000014.1"/>
</dbReference>
<evidence type="ECO:0000313" key="4">
    <source>
        <dbReference type="Proteomes" id="UP000326505"/>
    </source>
</evidence>
<dbReference type="AlphaFoldDB" id="A0A5P2X603"/>
<feature type="chain" id="PRO_5044623103" evidence="1">
    <location>
        <begin position="30"/>
        <end position="212"/>
    </location>
</feature>
<sequence length="212" mass="23110">MHRRRRTALLLSAAAVAAAPLLTACGSDARPGAAAVVGDDRITVAQLEHRVNEVRSAQRAAVPDERQYEQVIAKTGTLTRNTLHTMVLDRVLHRAARDAGVTVTRKEIQTTRAGMAKQAGGRKALEAGWLQQYNVPPKRLDDSIRTEIEAQKLAAKLGADMSSKPGQEAFWAALSKASKKLDVNVNPRYGTWDAAQNKRVDTKTPWLREAAA</sequence>
<reference evidence="3 4" key="1">
    <citation type="submission" date="2017-09" db="EMBL/GenBank/DDBJ databases">
        <authorList>
            <person name="Lee N."/>
            <person name="Cho B.-K."/>
        </authorList>
    </citation>
    <scope>NUCLEOTIDE SEQUENCE [LARGE SCALE GENOMIC DNA]</scope>
    <source>
        <strain evidence="3 4">ATCC 27465</strain>
    </source>
</reference>
<gene>
    <name evidence="3" type="ORF">CP982_18295</name>
    <name evidence="2" type="ORF">FHS40_006877</name>
</gene>
<dbReference type="Proteomes" id="UP000326505">
    <property type="component" value="Chromosome"/>
</dbReference>
<dbReference type="OrthoDB" id="3212108at2"/>
<dbReference type="EMBL" id="CP023690">
    <property type="protein sequence ID" value="QEV60433.1"/>
    <property type="molecule type" value="Genomic_DNA"/>
</dbReference>
<dbReference type="Gene3D" id="1.10.4030.10">
    <property type="entry name" value="Porin chaperone SurA, peptide-binding domain"/>
    <property type="match status" value="1"/>
</dbReference>
<protein>
    <submittedName>
        <fullName evidence="2">Outer membrane murein-binding lipoprotein Lpp</fullName>
    </submittedName>
</protein>
<accession>A0A5P2X603</accession>
<dbReference type="Pfam" id="PF13624">
    <property type="entry name" value="SurA_N_3"/>
    <property type="match status" value="1"/>
</dbReference>